<feature type="compositionally biased region" description="Low complexity" evidence="1">
    <location>
        <begin position="171"/>
        <end position="187"/>
    </location>
</feature>
<proteinExistence type="predicted"/>
<keyword evidence="3" id="KW-1185">Reference proteome</keyword>
<name>A0A8S4A7W2_9EUPU</name>
<feature type="region of interest" description="Disordered" evidence="1">
    <location>
        <begin position="171"/>
        <end position="259"/>
    </location>
</feature>
<evidence type="ECO:0000313" key="3">
    <source>
        <dbReference type="Proteomes" id="UP000678393"/>
    </source>
</evidence>
<dbReference type="AlphaFoldDB" id="A0A8S4A7W2"/>
<gene>
    <name evidence="2" type="ORF">CUNI_LOCUS21840</name>
</gene>
<comment type="caution">
    <text evidence="2">The sequence shown here is derived from an EMBL/GenBank/DDBJ whole genome shotgun (WGS) entry which is preliminary data.</text>
</comment>
<reference evidence="2" key="1">
    <citation type="submission" date="2021-04" db="EMBL/GenBank/DDBJ databases">
        <authorList>
            <consortium name="Molecular Ecology Group"/>
        </authorList>
    </citation>
    <scope>NUCLEOTIDE SEQUENCE</scope>
</reference>
<evidence type="ECO:0000313" key="2">
    <source>
        <dbReference type="EMBL" id="CAG5136282.1"/>
    </source>
</evidence>
<sequence length="453" mass="51167">MKEATYGWYPSANDIYRPKGRPSSHHLQCLYKFHGYRGQPVVHQAELFVRGVSSSTTPDLSQHTKRISKSAPIPKLRTESIIHIPMPTQCWSKCATQETQWGLVGDHSPKTPDPLSKVSWPILQDGNQLQLKAEKTAQQNQRQLLMEHVPKPQERYVLEGRQIPQHAWGFRQQSQDFSDSSSESSSRLTWPNAHRAQPARPQSSASRQSDVHPQERSVGNRQRPSSSPARSSLSSVQGHKSTRSPLTPAPPNKGNNSSVKLCCRTQSATVRQQKTRLPTRPVTAFSDKHSMQEQEPMVLSSSHCGTDIILPETAAAPVQLPNNSYDSAGCPGATESSRSSSYDKEDSVDESYESVVERYGWRAQIHGDPYQLKRPVKRESYTVQCTAPDTLPDPPSVHMETKDPFFYNTIPRKALSFSVDREWMSELLLAKRLELQKRDNGIRYSYKKFAFVY</sequence>
<dbReference type="Proteomes" id="UP000678393">
    <property type="component" value="Unassembled WGS sequence"/>
</dbReference>
<evidence type="ECO:0000256" key="1">
    <source>
        <dbReference type="SAM" id="MobiDB-lite"/>
    </source>
</evidence>
<feature type="region of interest" description="Disordered" evidence="1">
    <location>
        <begin position="320"/>
        <end position="349"/>
    </location>
</feature>
<feature type="compositionally biased region" description="Polar residues" evidence="1">
    <location>
        <begin position="236"/>
        <end position="245"/>
    </location>
</feature>
<protein>
    <submittedName>
        <fullName evidence="2">Uncharacterized protein</fullName>
    </submittedName>
</protein>
<dbReference type="OrthoDB" id="10022495at2759"/>
<accession>A0A8S4A7W2</accession>
<dbReference type="EMBL" id="CAJHNH020008513">
    <property type="protein sequence ID" value="CAG5136282.1"/>
    <property type="molecule type" value="Genomic_DNA"/>
</dbReference>
<feature type="compositionally biased region" description="Low complexity" evidence="1">
    <location>
        <begin position="223"/>
        <end position="235"/>
    </location>
</feature>
<organism evidence="2 3">
    <name type="scientific">Candidula unifasciata</name>
    <dbReference type="NCBI Taxonomy" id="100452"/>
    <lineage>
        <taxon>Eukaryota</taxon>
        <taxon>Metazoa</taxon>
        <taxon>Spiralia</taxon>
        <taxon>Lophotrochozoa</taxon>
        <taxon>Mollusca</taxon>
        <taxon>Gastropoda</taxon>
        <taxon>Heterobranchia</taxon>
        <taxon>Euthyneura</taxon>
        <taxon>Panpulmonata</taxon>
        <taxon>Eupulmonata</taxon>
        <taxon>Stylommatophora</taxon>
        <taxon>Helicina</taxon>
        <taxon>Helicoidea</taxon>
        <taxon>Geomitridae</taxon>
        <taxon>Candidula</taxon>
    </lineage>
</organism>